<evidence type="ECO:0000256" key="2">
    <source>
        <dbReference type="ARBA" id="ARBA00007357"/>
    </source>
</evidence>
<name>A0A161M5M0_9BACT</name>
<dbReference type="GO" id="GO:0046872">
    <property type="term" value="F:metal ion binding"/>
    <property type="evidence" value="ECO:0007669"/>
    <property type="project" value="UniProtKB-KW"/>
</dbReference>
<keyword evidence="4" id="KW-0479">Metal-binding</keyword>
<dbReference type="PANTHER" id="PTHR11733">
    <property type="entry name" value="ZINC METALLOPROTEASE FAMILY M13 NEPRILYSIN-RELATED"/>
    <property type="match status" value="1"/>
</dbReference>
<feature type="domain" description="Peptidase M13 N-terminal" evidence="10">
    <location>
        <begin position="42"/>
        <end position="421"/>
    </location>
</feature>
<dbReference type="PROSITE" id="PS51885">
    <property type="entry name" value="NEPRILYSIN"/>
    <property type="match status" value="1"/>
</dbReference>
<dbReference type="InterPro" id="IPR000718">
    <property type="entry name" value="Peptidase_M13"/>
</dbReference>
<evidence type="ECO:0000256" key="3">
    <source>
        <dbReference type="ARBA" id="ARBA00022670"/>
    </source>
</evidence>
<dbReference type="InterPro" id="IPR018497">
    <property type="entry name" value="Peptidase_M13_C"/>
</dbReference>
<keyword evidence="6" id="KW-0862">Zinc</keyword>
<evidence type="ECO:0000259" key="9">
    <source>
        <dbReference type="Pfam" id="PF01431"/>
    </source>
</evidence>
<evidence type="ECO:0000256" key="7">
    <source>
        <dbReference type="ARBA" id="ARBA00023049"/>
    </source>
</evidence>
<evidence type="ECO:0000256" key="8">
    <source>
        <dbReference type="SAM" id="SignalP"/>
    </source>
</evidence>
<dbReference type="RefSeq" id="WP_236714401.1">
    <property type="nucleotide sequence ID" value="NZ_BDCR01000004.1"/>
</dbReference>
<dbReference type="InterPro" id="IPR024079">
    <property type="entry name" value="MetalloPept_cat_dom_sf"/>
</dbReference>
<feature type="domain" description="Peptidase M13 C-terminal" evidence="9">
    <location>
        <begin position="473"/>
        <end position="675"/>
    </location>
</feature>
<reference evidence="12" key="2">
    <citation type="journal article" date="2017" name="Genome Announc.">
        <title>Draft genome sequence of Paludibacter jiangxiensis NM7(T), a propionate-producing fermentative bacterium.</title>
        <authorList>
            <person name="Qiu Y.-L."/>
            <person name="Tourlousse D.M."/>
            <person name="Matsuura N."/>
            <person name="Ohashi A."/>
            <person name="Sekiguchi Y."/>
        </authorList>
    </citation>
    <scope>NUCLEOTIDE SEQUENCE [LARGE SCALE GENOMIC DNA]</scope>
    <source>
        <strain evidence="12">NM7</strain>
    </source>
</reference>
<comment type="cofactor">
    <cofactor evidence="1">
        <name>Zn(2+)</name>
        <dbReference type="ChEBI" id="CHEBI:29105"/>
    </cofactor>
</comment>
<evidence type="ECO:0000256" key="5">
    <source>
        <dbReference type="ARBA" id="ARBA00022801"/>
    </source>
</evidence>
<sequence>MRMHKNLKQAAILPLFLLGISSLSNAQSIDPMVSHIDSTETPGHDFFLYANGKWFKQNPIPASETSNGIFQIIQDTINAQIHDVCVSSAKLKNSVKGSARQKIGDLFLTGMDSVSLNRMGITPLKADLARINQIANINQLMTTAAYLRTIGAGSMYGLGVGQDDKISSKHAVFINQGGLSLPDREYYFATDARAAKVREAFLTYASKMFGLMGYSEAQAKSAADEVMKLETALAKVSRKREDLRDPLLNYNKMTFAKVASENPSLELQQSLAIVGLPKVDTVIVGQPEFVTALNGYIKTMPLSAWKSYLKLRLMSAYSDYLDDKTFKIAFEYSSALRGATEPRPRWKRVTDEVDGSLGDLVGQVYVKDYLPKGTKEKLMEIGTEIKKVYAERIKNLDWMSSETKIKALHKLDVMIMKVGYPDKWKDMSKMQIDKSSYASNMKRVAQWHYNYMISKYGKPVDRTEWDMQPQTYNAYYNPSNNEIVVPGCNIIVPGYERKMADDAILYSIIGGSTFGHEMTHGFDDQGAKYDANGNLANWWTPEDSTKFFTKTKMIVAQFNKYIAVDSLHVNGEMTQGENIADLGGVAMGYEAFKKTAQYKNNQVVGGLNPDKRFFLGYGMAWMVNIRPEALANQIRSDVHSPAKFRINGPLSDIDAFYKTFDIKPGDAMWIPENQRVKIW</sequence>
<dbReference type="GO" id="GO:0005886">
    <property type="term" value="C:plasma membrane"/>
    <property type="evidence" value="ECO:0007669"/>
    <property type="project" value="TreeGrafter"/>
</dbReference>
<comment type="caution">
    <text evidence="11">The sequence shown here is derived from an EMBL/GenBank/DDBJ whole genome shotgun (WGS) entry which is preliminary data.</text>
</comment>
<evidence type="ECO:0000313" key="11">
    <source>
        <dbReference type="EMBL" id="GAT63713.1"/>
    </source>
</evidence>
<proteinExistence type="inferred from homology"/>
<reference evidence="12" key="1">
    <citation type="submission" date="2016-04" db="EMBL/GenBank/DDBJ databases">
        <title>Draft genome sequence of Paludibacter jiangxiensis strain NM7.</title>
        <authorList>
            <person name="Qiu Y."/>
            <person name="Matsuura N."/>
            <person name="Ohashi A."/>
            <person name="Tourlousse M.D."/>
            <person name="Sekiguchi Y."/>
        </authorList>
    </citation>
    <scope>NUCLEOTIDE SEQUENCE [LARGE SCALE GENOMIC DNA]</scope>
    <source>
        <strain evidence="12">NM7</strain>
    </source>
</reference>
<protein>
    <submittedName>
        <fullName evidence="11">Putative endopeptidase</fullName>
    </submittedName>
</protein>
<evidence type="ECO:0000313" key="12">
    <source>
        <dbReference type="Proteomes" id="UP000076586"/>
    </source>
</evidence>
<comment type="similarity">
    <text evidence="2">Belongs to the peptidase M13 family.</text>
</comment>
<dbReference type="GO" id="GO:0004222">
    <property type="term" value="F:metalloendopeptidase activity"/>
    <property type="evidence" value="ECO:0007669"/>
    <property type="project" value="InterPro"/>
</dbReference>
<feature type="signal peptide" evidence="8">
    <location>
        <begin position="1"/>
        <end position="26"/>
    </location>
</feature>
<keyword evidence="5" id="KW-0378">Hydrolase</keyword>
<dbReference type="InterPro" id="IPR042089">
    <property type="entry name" value="Peptidase_M13_dom_2"/>
</dbReference>
<dbReference type="AlphaFoldDB" id="A0A161M5M0"/>
<dbReference type="STRING" id="681398.PJIAN_4254"/>
<dbReference type="Gene3D" id="1.10.1380.10">
    <property type="entry name" value="Neutral endopeptidase , domain2"/>
    <property type="match status" value="1"/>
</dbReference>
<dbReference type="GO" id="GO:0016485">
    <property type="term" value="P:protein processing"/>
    <property type="evidence" value="ECO:0007669"/>
    <property type="project" value="TreeGrafter"/>
</dbReference>
<keyword evidence="8" id="KW-0732">Signal</keyword>
<feature type="chain" id="PRO_5007824357" evidence="8">
    <location>
        <begin position="27"/>
        <end position="679"/>
    </location>
</feature>
<dbReference type="PRINTS" id="PR00786">
    <property type="entry name" value="NEPRILYSIN"/>
</dbReference>
<dbReference type="Gene3D" id="3.40.390.10">
    <property type="entry name" value="Collagenase (Catalytic Domain)"/>
    <property type="match status" value="1"/>
</dbReference>
<dbReference type="EMBL" id="BDCR01000004">
    <property type="protein sequence ID" value="GAT63713.1"/>
    <property type="molecule type" value="Genomic_DNA"/>
</dbReference>
<evidence type="ECO:0000256" key="4">
    <source>
        <dbReference type="ARBA" id="ARBA00022723"/>
    </source>
</evidence>
<keyword evidence="3" id="KW-0645">Protease</keyword>
<organism evidence="11 12">
    <name type="scientific">Paludibacter jiangxiensis</name>
    <dbReference type="NCBI Taxonomy" id="681398"/>
    <lineage>
        <taxon>Bacteria</taxon>
        <taxon>Pseudomonadati</taxon>
        <taxon>Bacteroidota</taxon>
        <taxon>Bacteroidia</taxon>
        <taxon>Bacteroidales</taxon>
        <taxon>Paludibacteraceae</taxon>
        <taxon>Paludibacter</taxon>
    </lineage>
</organism>
<evidence type="ECO:0000256" key="1">
    <source>
        <dbReference type="ARBA" id="ARBA00001947"/>
    </source>
</evidence>
<dbReference type="SUPFAM" id="SSF55486">
    <property type="entry name" value="Metalloproteases ('zincins'), catalytic domain"/>
    <property type="match status" value="1"/>
</dbReference>
<accession>A0A161M5M0</accession>
<gene>
    <name evidence="11" type="ORF">PJIAN_4254</name>
</gene>
<dbReference type="InterPro" id="IPR008753">
    <property type="entry name" value="Peptidase_M13_N"/>
</dbReference>
<dbReference type="Pfam" id="PF05649">
    <property type="entry name" value="Peptidase_M13_N"/>
    <property type="match status" value="1"/>
</dbReference>
<evidence type="ECO:0000256" key="6">
    <source>
        <dbReference type="ARBA" id="ARBA00022833"/>
    </source>
</evidence>
<dbReference type="CDD" id="cd08662">
    <property type="entry name" value="M13"/>
    <property type="match status" value="1"/>
</dbReference>
<dbReference type="Pfam" id="PF01431">
    <property type="entry name" value="Peptidase_M13"/>
    <property type="match status" value="1"/>
</dbReference>
<keyword evidence="12" id="KW-1185">Reference proteome</keyword>
<dbReference type="Proteomes" id="UP000076586">
    <property type="component" value="Unassembled WGS sequence"/>
</dbReference>
<evidence type="ECO:0000259" key="10">
    <source>
        <dbReference type="Pfam" id="PF05649"/>
    </source>
</evidence>
<keyword evidence="7" id="KW-0482">Metalloprotease</keyword>
<dbReference type="PANTHER" id="PTHR11733:SF167">
    <property type="entry name" value="FI17812P1-RELATED"/>
    <property type="match status" value="1"/>
</dbReference>